<keyword evidence="3" id="KW-1185">Reference proteome</keyword>
<sequence>MSQLREQFMVKSLEENNKIKEIMARYRPIAPMPAMPPAPILDGPPIKSCSSSTPLYLQSRPCRVRKRGRPSLASFQVGKRTKPLVCPLNSVDDVATTTRVNSFVPYTTQVPVPIHGFPSVPVSSAKIPAKSSETSKDPLTLSLVSCSGSASINATEIKRDVPVEKDLLKKLREPKENNAPQLIRPKVLVPQPVRPVGSSIFVGCIDPIVSSVISGPTSKTPGEVEQDMEAETLPTVISDSQNKVRLTNSAYKALIGQPECLWLETVVKNPCKRINGGVKLVVPNSMMPTKATGFTCRVKIEWAIDGIRNYVCAPCDVRRLHCDSRDYLFIWKFRTSEGYVSPCKAWIKDGAIW</sequence>
<dbReference type="OrthoDB" id="1922150at2759"/>
<proteinExistence type="predicted"/>
<evidence type="ECO:0000313" key="3">
    <source>
        <dbReference type="Proteomes" id="UP000623129"/>
    </source>
</evidence>
<dbReference type="Proteomes" id="UP000623129">
    <property type="component" value="Unassembled WGS sequence"/>
</dbReference>
<name>A0A833QGK1_9POAL</name>
<dbReference type="PANTHER" id="PTHR33595">
    <property type="entry name" value="VON WILLEBRAND FACTOR A DOMAIN PROTEIN"/>
    <property type="match status" value="1"/>
</dbReference>
<comment type="caution">
    <text evidence="2">The sequence shown here is derived from an EMBL/GenBank/DDBJ whole genome shotgun (WGS) entry which is preliminary data.</text>
</comment>
<organism evidence="2 3">
    <name type="scientific">Carex littledalei</name>
    <dbReference type="NCBI Taxonomy" id="544730"/>
    <lineage>
        <taxon>Eukaryota</taxon>
        <taxon>Viridiplantae</taxon>
        <taxon>Streptophyta</taxon>
        <taxon>Embryophyta</taxon>
        <taxon>Tracheophyta</taxon>
        <taxon>Spermatophyta</taxon>
        <taxon>Magnoliopsida</taxon>
        <taxon>Liliopsida</taxon>
        <taxon>Poales</taxon>
        <taxon>Cyperaceae</taxon>
        <taxon>Cyperoideae</taxon>
        <taxon>Cariceae</taxon>
        <taxon>Carex</taxon>
        <taxon>Carex subgen. Euthyceras</taxon>
    </lineage>
</organism>
<evidence type="ECO:0000313" key="2">
    <source>
        <dbReference type="EMBL" id="KAF3323328.1"/>
    </source>
</evidence>
<dbReference type="PANTHER" id="PTHR33595:SF3">
    <property type="entry name" value="PAS DOMAIN-CONTAINING PROTEIN"/>
    <property type="match status" value="1"/>
</dbReference>
<protein>
    <recommendedName>
        <fullName evidence="1">DUF7950 domain-containing protein</fullName>
    </recommendedName>
</protein>
<gene>
    <name evidence="2" type="ORF">FCM35_KLT12059</name>
</gene>
<dbReference type="AlphaFoldDB" id="A0A833QGK1"/>
<dbReference type="EMBL" id="SWLB01000023">
    <property type="protein sequence ID" value="KAF3323328.1"/>
    <property type="molecule type" value="Genomic_DNA"/>
</dbReference>
<accession>A0A833QGK1</accession>
<dbReference type="Pfam" id="PF25821">
    <property type="entry name" value="DUF7950"/>
    <property type="match status" value="1"/>
</dbReference>
<dbReference type="InterPro" id="IPR057710">
    <property type="entry name" value="DUF7950"/>
</dbReference>
<feature type="domain" description="DUF7950" evidence="1">
    <location>
        <begin position="216"/>
        <end position="332"/>
    </location>
</feature>
<reference evidence="2" key="1">
    <citation type="submission" date="2020-01" db="EMBL/GenBank/DDBJ databases">
        <title>Genome sequence of Kobresia littledalei, the first chromosome-level genome in the family Cyperaceae.</title>
        <authorList>
            <person name="Qu G."/>
        </authorList>
    </citation>
    <scope>NUCLEOTIDE SEQUENCE</scope>
    <source>
        <strain evidence="2">C.B.Clarke</strain>
        <tissue evidence="2">Leaf</tissue>
    </source>
</reference>
<evidence type="ECO:0000259" key="1">
    <source>
        <dbReference type="Pfam" id="PF25821"/>
    </source>
</evidence>